<dbReference type="SUPFAM" id="SSF55785">
    <property type="entry name" value="PYP-like sensor domain (PAS domain)"/>
    <property type="match status" value="1"/>
</dbReference>
<dbReference type="CDD" id="cd18774">
    <property type="entry name" value="PDC2_HK_sensor"/>
    <property type="match status" value="1"/>
</dbReference>
<evidence type="ECO:0000256" key="8">
    <source>
        <dbReference type="ARBA" id="ARBA00022840"/>
    </source>
</evidence>
<dbReference type="EC" id="2.7.13.3" evidence="3"/>
<dbReference type="SUPFAM" id="SSF55874">
    <property type="entry name" value="ATPase domain of HSP90 chaperone/DNA topoisomerase II/histidine kinase"/>
    <property type="match status" value="1"/>
</dbReference>
<dbReference type="PROSITE" id="PS50112">
    <property type="entry name" value="PAS"/>
    <property type="match status" value="1"/>
</dbReference>
<comment type="subcellular location">
    <subcellularLocation>
        <location evidence="2">Membrane</location>
    </subcellularLocation>
</comment>
<dbReference type="NCBIfam" id="TIGR00229">
    <property type="entry name" value="sensory_box"/>
    <property type="match status" value="1"/>
</dbReference>
<evidence type="ECO:0000313" key="15">
    <source>
        <dbReference type="Proteomes" id="UP000223527"/>
    </source>
</evidence>
<evidence type="ECO:0000256" key="6">
    <source>
        <dbReference type="ARBA" id="ARBA00022741"/>
    </source>
</evidence>
<dbReference type="GO" id="GO:0005524">
    <property type="term" value="F:ATP binding"/>
    <property type="evidence" value="ECO:0007669"/>
    <property type="project" value="UniProtKB-KW"/>
</dbReference>
<dbReference type="AlphaFoldDB" id="A0A2C7A716"/>
<dbReference type="FunFam" id="3.30.450.20:FF:000060">
    <property type="entry name" value="Sensor protein FixL"/>
    <property type="match status" value="1"/>
</dbReference>
<reference evidence="14 15" key="1">
    <citation type="submission" date="2017-10" db="EMBL/GenBank/DDBJ databases">
        <authorList>
            <person name="Banno H."/>
            <person name="Chua N.-H."/>
        </authorList>
    </citation>
    <scope>NUCLEOTIDE SEQUENCE [LARGE SCALE GENOMIC DNA]</scope>
    <source>
        <strain evidence="14 15">YW11</strain>
    </source>
</reference>
<dbReference type="Pfam" id="PF07536">
    <property type="entry name" value="HWE_HK"/>
    <property type="match status" value="1"/>
</dbReference>
<keyword evidence="5" id="KW-0808">Transferase</keyword>
<dbReference type="PROSITE" id="PS50885">
    <property type="entry name" value="HAMP"/>
    <property type="match status" value="1"/>
</dbReference>
<keyword evidence="15" id="KW-1185">Reference proteome</keyword>
<feature type="transmembrane region" description="Helical" evidence="11">
    <location>
        <begin position="288"/>
        <end position="309"/>
    </location>
</feature>
<dbReference type="InterPro" id="IPR011102">
    <property type="entry name" value="Sig_transdc_His_kinase_HWE"/>
</dbReference>
<dbReference type="GO" id="GO:0004673">
    <property type="term" value="F:protein histidine kinase activity"/>
    <property type="evidence" value="ECO:0007669"/>
    <property type="project" value="UniProtKB-EC"/>
</dbReference>
<feature type="domain" description="PAS" evidence="12">
    <location>
        <begin position="370"/>
        <end position="414"/>
    </location>
</feature>
<dbReference type="GO" id="GO:0006355">
    <property type="term" value="P:regulation of DNA-templated transcription"/>
    <property type="evidence" value="ECO:0007669"/>
    <property type="project" value="InterPro"/>
</dbReference>
<dbReference type="InterPro" id="IPR035965">
    <property type="entry name" value="PAS-like_dom_sf"/>
</dbReference>
<dbReference type="InterPro" id="IPR036890">
    <property type="entry name" value="HATPase_C_sf"/>
</dbReference>
<keyword evidence="4" id="KW-0597">Phosphoprotein</keyword>
<sequence>MPLRLIFTPLSSRTFGLRLHFLTLIAVALIPALGVGGVAAWQAVTGRLHASEANLLDTSRALAIALDREFEAHKAALAALAASPSLDSADGDERALRQQAGRTALVLRSPIIAIAPDLRQRFNTSLPAGRPLPMVNSTEAAQKVFRTGKSVVGNLNRGALSGALMAAVIVPAVREGQVVAALATPILPQRLAALLATQQLEGGAFASIVDGQGVIVARSIDTAELAGLEASEWYIKAAAEHASGLTRGRTSDGQEVILAFHHLASAAGWSVAVAEPIARYNASWQRPMLALGVGGAGALALALAVALVFERRFRQPLQALTLKASEVADGKRTSLAAVPRSAVTEFEMLREAITRADHALRSRTAALAASEARLRAVVETAVDAIVVIDEKGMILSFNNAAERIFGYTAGEAVGLNVSMLMRKSDAFQHDGYLAHYQKTGEHKIIGVGREVIGQHKDGSVLPLDLAIAEWRDGEGRRFFTGIMRDISARKAEEIRRVLLAREVDHRAKNTLAVVQSVLRLTPVGEPKAFAASIEARVASLARVHSLLAQEGWSGADLRAVLERELAPYTPVSSDKEVLISLDGPAVPLAPTAVQPIAMVIHELVTNAAKHGALSQPGGRVELRWQAGRRADDDGMLRLYWTEKGGPLLVEAPTRRGFGTRVIQATLRGQLGGSVTQHWNAEGMVCEIVLPISRLTHQPSDTGGADPFQMLDSLR</sequence>
<protein>
    <recommendedName>
        <fullName evidence="10">Sensor protein FixL</fullName>
        <ecNumber evidence="3">2.7.13.3</ecNumber>
    </recommendedName>
</protein>
<dbReference type="GO" id="GO:0016020">
    <property type="term" value="C:membrane"/>
    <property type="evidence" value="ECO:0007669"/>
    <property type="project" value="UniProtKB-SubCell"/>
</dbReference>
<evidence type="ECO:0000256" key="10">
    <source>
        <dbReference type="ARBA" id="ARBA00070616"/>
    </source>
</evidence>
<dbReference type="InterPro" id="IPR000014">
    <property type="entry name" value="PAS"/>
</dbReference>
<dbReference type="PANTHER" id="PTHR41523:SF8">
    <property type="entry name" value="ETHYLENE RESPONSE SENSOR PROTEIN"/>
    <property type="match status" value="1"/>
</dbReference>
<dbReference type="CDD" id="cd00130">
    <property type="entry name" value="PAS"/>
    <property type="match status" value="1"/>
</dbReference>
<proteinExistence type="predicted"/>
<dbReference type="Pfam" id="PF00989">
    <property type="entry name" value="PAS"/>
    <property type="match status" value="1"/>
</dbReference>
<dbReference type="PANTHER" id="PTHR41523">
    <property type="entry name" value="TWO-COMPONENT SYSTEM SENSOR PROTEIN"/>
    <property type="match status" value="1"/>
</dbReference>
<name>A0A2C7A716_9PROT</name>
<dbReference type="Proteomes" id="UP000223527">
    <property type="component" value="Unassembled WGS sequence"/>
</dbReference>
<evidence type="ECO:0000259" key="12">
    <source>
        <dbReference type="PROSITE" id="PS50112"/>
    </source>
</evidence>
<dbReference type="InterPro" id="IPR003660">
    <property type="entry name" value="HAMP_dom"/>
</dbReference>
<evidence type="ECO:0000256" key="9">
    <source>
        <dbReference type="ARBA" id="ARBA00059827"/>
    </source>
</evidence>
<keyword evidence="11" id="KW-0472">Membrane</keyword>
<comment type="caution">
    <text evidence="14">The sequence shown here is derived from an EMBL/GenBank/DDBJ whole genome shotgun (WGS) entry which is preliminary data.</text>
</comment>
<comment type="catalytic activity">
    <reaction evidence="1">
        <text>ATP + protein L-histidine = ADP + protein N-phospho-L-histidine.</text>
        <dbReference type="EC" id="2.7.13.3"/>
    </reaction>
</comment>
<evidence type="ECO:0000256" key="4">
    <source>
        <dbReference type="ARBA" id="ARBA00022553"/>
    </source>
</evidence>
<feature type="transmembrane region" description="Helical" evidence="11">
    <location>
        <begin position="21"/>
        <end position="41"/>
    </location>
</feature>
<accession>A0A2C7A716</accession>
<keyword evidence="11" id="KW-1133">Transmembrane helix</keyword>
<evidence type="ECO:0000313" key="14">
    <source>
        <dbReference type="EMBL" id="PHK93423.1"/>
    </source>
</evidence>
<evidence type="ECO:0000259" key="13">
    <source>
        <dbReference type="PROSITE" id="PS50885"/>
    </source>
</evidence>
<dbReference type="Gene3D" id="3.30.565.10">
    <property type="entry name" value="Histidine kinase-like ATPase, C-terminal domain"/>
    <property type="match status" value="1"/>
</dbReference>
<dbReference type="Gene3D" id="3.30.450.20">
    <property type="entry name" value="PAS domain"/>
    <property type="match status" value="2"/>
</dbReference>
<comment type="function">
    <text evidence="9">Putative oxygen sensor; modulates the activity of FixJ, a transcriptional activator of nitrogen fixation fixK gene. FixL probably acts as a kinase that phosphorylates FixJ.</text>
</comment>
<gene>
    <name evidence="14" type="ORF">CR162_18650</name>
</gene>
<dbReference type="SMART" id="SM00911">
    <property type="entry name" value="HWE_HK"/>
    <property type="match status" value="1"/>
</dbReference>
<evidence type="ECO:0000256" key="11">
    <source>
        <dbReference type="SAM" id="Phobius"/>
    </source>
</evidence>
<keyword evidence="7" id="KW-0418">Kinase</keyword>
<evidence type="ECO:0000256" key="7">
    <source>
        <dbReference type="ARBA" id="ARBA00022777"/>
    </source>
</evidence>
<dbReference type="SMART" id="SM00091">
    <property type="entry name" value="PAS"/>
    <property type="match status" value="1"/>
</dbReference>
<dbReference type="InterPro" id="IPR013767">
    <property type="entry name" value="PAS_fold"/>
</dbReference>
<feature type="domain" description="HAMP" evidence="13">
    <location>
        <begin position="311"/>
        <end position="365"/>
    </location>
</feature>
<keyword evidence="6" id="KW-0547">Nucleotide-binding</keyword>
<dbReference type="RefSeq" id="WP_099097031.1">
    <property type="nucleotide sequence ID" value="NZ_PDNU01000047.1"/>
</dbReference>
<keyword evidence="8" id="KW-0067">ATP-binding</keyword>
<organism evidence="14 15">
    <name type="scientific">Teichococcus rhizosphaerae</name>
    <dbReference type="NCBI Taxonomy" id="1335062"/>
    <lineage>
        <taxon>Bacteria</taxon>
        <taxon>Pseudomonadati</taxon>
        <taxon>Pseudomonadota</taxon>
        <taxon>Alphaproteobacteria</taxon>
        <taxon>Acetobacterales</taxon>
        <taxon>Roseomonadaceae</taxon>
        <taxon>Roseomonas</taxon>
    </lineage>
</organism>
<evidence type="ECO:0000256" key="1">
    <source>
        <dbReference type="ARBA" id="ARBA00000085"/>
    </source>
</evidence>
<evidence type="ECO:0000256" key="3">
    <source>
        <dbReference type="ARBA" id="ARBA00012438"/>
    </source>
</evidence>
<keyword evidence="11" id="KW-0812">Transmembrane</keyword>
<dbReference type="EMBL" id="PDNU01000047">
    <property type="protein sequence ID" value="PHK93423.1"/>
    <property type="molecule type" value="Genomic_DNA"/>
</dbReference>
<evidence type="ECO:0000256" key="5">
    <source>
        <dbReference type="ARBA" id="ARBA00022679"/>
    </source>
</evidence>
<evidence type="ECO:0000256" key="2">
    <source>
        <dbReference type="ARBA" id="ARBA00004370"/>
    </source>
</evidence>
<dbReference type="GO" id="GO:0007165">
    <property type="term" value="P:signal transduction"/>
    <property type="evidence" value="ECO:0007669"/>
    <property type="project" value="InterPro"/>
</dbReference>
<dbReference type="OrthoDB" id="5287260at2"/>